<dbReference type="Pfam" id="PF02321">
    <property type="entry name" value="OEP"/>
    <property type="match status" value="2"/>
</dbReference>
<evidence type="ECO:0000256" key="6">
    <source>
        <dbReference type="ARBA" id="ARBA00023136"/>
    </source>
</evidence>
<evidence type="ECO:0000256" key="8">
    <source>
        <dbReference type="SAM" id="SignalP"/>
    </source>
</evidence>
<evidence type="ECO:0000256" key="3">
    <source>
        <dbReference type="ARBA" id="ARBA00022448"/>
    </source>
</evidence>
<sequence>MKKMKIKTSVILLMGLLLMSGIPATAQQTVTLSLKQAREIAAERAFTVRQSDADVETARQQVKELTATGLPQVNASVGYNDNIGLPVQLVPGDFFGQPGQDIEVQFGTKYSGNAGLSVNQLIFSGSYLVGLQAARTFLAKSEEERKKSVVDIKKTVSEAYFLVLATQEGIRILDSTLAITEKLAGETRIIYENGLTEETEYDQLQLMVSELQVNRANALNQLSVARSFLKYHLGLPGNSEVILTQTMGELIDEMAPAALLDRSFTPGGNIDFRILKKQQELAYLDLRRQKSLYLPSVSAFLNYQTQAQRAEWDFFDPLGKWYSSSVWGINMNIPIFSSGERMAKVRQARVQVEKTHIAEEQVGSSLRIQHENAGSELRNALLTYGTTKQNRELSGKIYLRTSIKFQEGMAGSLDLMNAHNQYLNSQSQYISASLNVLNRSVAMESLLENPE</sequence>
<keyword evidence="5" id="KW-0812">Transmembrane</keyword>
<dbReference type="InterPro" id="IPR003423">
    <property type="entry name" value="OMP_efflux"/>
</dbReference>
<reference evidence="9" key="1">
    <citation type="journal article" date="2015" name="Genome Announc.">
        <title>Draft Genome Sequence of Bacteroidales Strain TBC1, a Novel Isolate from a Methanogenic Wastewater Treatment System.</title>
        <authorList>
            <person name="Tourlousse D.M."/>
            <person name="Matsuura N."/>
            <person name="Sun L."/>
            <person name="Toyonaga M."/>
            <person name="Kuroda K."/>
            <person name="Ohashi A."/>
            <person name="Cruz R."/>
            <person name="Yamaguchi T."/>
            <person name="Sekiguchi Y."/>
        </authorList>
    </citation>
    <scope>NUCLEOTIDE SEQUENCE [LARGE SCALE GENOMIC DNA]</scope>
    <source>
        <strain evidence="9">TBC1</strain>
    </source>
</reference>
<feature type="signal peptide" evidence="8">
    <location>
        <begin position="1"/>
        <end position="26"/>
    </location>
</feature>
<dbReference type="AlphaFoldDB" id="A0A0S7BXG5"/>
<keyword evidence="6" id="KW-0472">Membrane</keyword>
<accession>A0A0S7BXG5</accession>
<keyword evidence="4" id="KW-1134">Transmembrane beta strand</keyword>
<dbReference type="InterPro" id="IPR051906">
    <property type="entry name" value="TolC-like"/>
</dbReference>
<dbReference type="GO" id="GO:0015562">
    <property type="term" value="F:efflux transmembrane transporter activity"/>
    <property type="evidence" value="ECO:0007669"/>
    <property type="project" value="InterPro"/>
</dbReference>
<evidence type="ECO:0000256" key="2">
    <source>
        <dbReference type="ARBA" id="ARBA00007613"/>
    </source>
</evidence>
<organism evidence="9">
    <name type="scientific">Lentimicrobium saccharophilum</name>
    <dbReference type="NCBI Taxonomy" id="1678841"/>
    <lineage>
        <taxon>Bacteria</taxon>
        <taxon>Pseudomonadati</taxon>
        <taxon>Bacteroidota</taxon>
        <taxon>Bacteroidia</taxon>
        <taxon>Bacteroidales</taxon>
        <taxon>Lentimicrobiaceae</taxon>
        <taxon>Lentimicrobium</taxon>
    </lineage>
</organism>
<evidence type="ECO:0000256" key="7">
    <source>
        <dbReference type="ARBA" id="ARBA00023237"/>
    </source>
</evidence>
<dbReference type="STRING" id="1678841.TBC1_1168"/>
<dbReference type="PANTHER" id="PTHR30026:SF20">
    <property type="entry name" value="OUTER MEMBRANE PROTEIN TOLC"/>
    <property type="match status" value="1"/>
</dbReference>
<dbReference type="GO" id="GO:1990281">
    <property type="term" value="C:efflux pump complex"/>
    <property type="evidence" value="ECO:0007669"/>
    <property type="project" value="TreeGrafter"/>
</dbReference>
<comment type="subcellular location">
    <subcellularLocation>
        <location evidence="1">Cell outer membrane</location>
    </subcellularLocation>
</comment>
<dbReference type="GO" id="GO:0015288">
    <property type="term" value="F:porin activity"/>
    <property type="evidence" value="ECO:0007669"/>
    <property type="project" value="TreeGrafter"/>
</dbReference>
<dbReference type="Gene3D" id="1.20.1600.10">
    <property type="entry name" value="Outer membrane efflux proteins (OEP)"/>
    <property type="match status" value="1"/>
</dbReference>
<evidence type="ECO:0000256" key="1">
    <source>
        <dbReference type="ARBA" id="ARBA00004442"/>
    </source>
</evidence>
<dbReference type="OrthoDB" id="367883at2"/>
<dbReference type="GO" id="GO:0009279">
    <property type="term" value="C:cell outer membrane"/>
    <property type="evidence" value="ECO:0007669"/>
    <property type="project" value="UniProtKB-SubCell"/>
</dbReference>
<gene>
    <name evidence="9" type="ORF">TBC1_1168</name>
</gene>
<name>A0A0S7BXG5_9BACT</name>
<evidence type="ECO:0000313" key="10">
    <source>
        <dbReference type="Proteomes" id="UP000053091"/>
    </source>
</evidence>
<dbReference type="EMBL" id="DF968182">
    <property type="protein sequence ID" value="GAP41940.1"/>
    <property type="molecule type" value="Genomic_DNA"/>
</dbReference>
<keyword evidence="10" id="KW-1185">Reference proteome</keyword>
<keyword evidence="7" id="KW-0998">Cell outer membrane</keyword>
<evidence type="ECO:0000313" key="9">
    <source>
        <dbReference type="EMBL" id="GAP41940.1"/>
    </source>
</evidence>
<proteinExistence type="inferred from homology"/>
<dbReference type="PANTHER" id="PTHR30026">
    <property type="entry name" value="OUTER MEMBRANE PROTEIN TOLC"/>
    <property type="match status" value="1"/>
</dbReference>
<dbReference type="PATRIC" id="fig|1678841.3.peg.76"/>
<protein>
    <submittedName>
        <fullName evidence="9">Outer membrane protein TolC</fullName>
    </submittedName>
</protein>
<comment type="similarity">
    <text evidence="2">Belongs to the outer membrane factor (OMF) (TC 1.B.17) family.</text>
</comment>
<evidence type="ECO:0000256" key="4">
    <source>
        <dbReference type="ARBA" id="ARBA00022452"/>
    </source>
</evidence>
<dbReference type="RefSeq" id="WP_082189416.1">
    <property type="nucleotide sequence ID" value="NZ_DF968182.1"/>
</dbReference>
<dbReference type="Proteomes" id="UP000053091">
    <property type="component" value="Unassembled WGS sequence"/>
</dbReference>
<keyword evidence="3" id="KW-0813">Transport</keyword>
<keyword evidence="8" id="KW-0732">Signal</keyword>
<evidence type="ECO:0000256" key="5">
    <source>
        <dbReference type="ARBA" id="ARBA00022692"/>
    </source>
</evidence>
<feature type="chain" id="PRO_5006633263" evidence="8">
    <location>
        <begin position="27"/>
        <end position="451"/>
    </location>
</feature>
<dbReference type="SUPFAM" id="SSF56954">
    <property type="entry name" value="Outer membrane efflux proteins (OEP)"/>
    <property type="match status" value="1"/>
</dbReference>